<dbReference type="RefSeq" id="WP_268079357.1">
    <property type="nucleotide sequence ID" value="NZ_CP106885.1"/>
</dbReference>
<proteinExistence type="inferred from homology"/>
<dbReference type="EMBL" id="CP121261">
    <property type="protein sequence ID" value="WFP07737.1"/>
    <property type="molecule type" value="Genomic_DNA"/>
</dbReference>
<keyword evidence="2" id="KW-0732">Signal</keyword>
<comment type="similarity">
    <text evidence="1">Belongs to the UPF0065 (bug) family.</text>
</comment>
<dbReference type="CDD" id="cd07012">
    <property type="entry name" value="PBP2_Bug_TTT"/>
    <property type="match status" value="1"/>
</dbReference>
<protein>
    <submittedName>
        <fullName evidence="3">Tripartite tricarboxylate transporter substrate binding protein</fullName>
    </submittedName>
</protein>
<dbReference type="InterPro" id="IPR042100">
    <property type="entry name" value="Bug_dom1"/>
</dbReference>
<dbReference type="Gene3D" id="3.40.190.150">
    <property type="entry name" value="Bordetella uptake gene, domain 1"/>
    <property type="match status" value="1"/>
</dbReference>
<feature type="chain" id="PRO_5047549185" evidence="2">
    <location>
        <begin position="28"/>
        <end position="344"/>
    </location>
</feature>
<dbReference type="PANTHER" id="PTHR42928:SF5">
    <property type="entry name" value="BLR1237 PROTEIN"/>
    <property type="match status" value="1"/>
</dbReference>
<dbReference type="Proteomes" id="UP001214170">
    <property type="component" value="Chromosome"/>
</dbReference>
<gene>
    <name evidence="3" type="ORF">P8T11_26095</name>
</gene>
<keyword evidence="4" id="KW-1185">Reference proteome</keyword>
<organism evidence="3 4">
    <name type="scientific">Achromobacter spanius</name>
    <dbReference type="NCBI Taxonomy" id="217203"/>
    <lineage>
        <taxon>Bacteria</taxon>
        <taxon>Pseudomonadati</taxon>
        <taxon>Pseudomonadota</taxon>
        <taxon>Betaproteobacteria</taxon>
        <taxon>Burkholderiales</taxon>
        <taxon>Alcaligenaceae</taxon>
        <taxon>Achromobacter</taxon>
    </lineage>
</organism>
<sequence length="344" mass="35625">MFKSSRFLFCSASFICTALFVASTTAAAQAAAAPAAAAPAAAPTNYPSRSIRLIVNSSPAGPLDICARAISMHAGKLLGQTIIVENRPGASGNIGAKAVANADPDGYTLLLTLDTLMTVNPHVFKDRAEDYTQSLEPLSIAGSFGLALAVRPDLGVATLQDFLHFAKSNVITYSSAGYGSPGNLAFEKLKLSLGFDVTHVPFRGSAGAVNALLGDQIQAGFLAASAVQPHVKAGKMRALAVSSRDPDPDLPGVSAMAQLGVESLKDFEAAFAFLVMAPRGVPADVAAKWDETLAQVYASPEFLASIASLGMRAPFSGHAVAKEWVQTRSGSWADVIESAGIKGE</sequence>
<dbReference type="Gene3D" id="3.40.190.10">
    <property type="entry name" value="Periplasmic binding protein-like II"/>
    <property type="match status" value="1"/>
</dbReference>
<dbReference type="InterPro" id="IPR005064">
    <property type="entry name" value="BUG"/>
</dbReference>
<dbReference type="PIRSF" id="PIRSF017082">
    <property type="entry name" value="YflP"/>
    <property type="match status" value="1"/>
</dbReference>
<feature type="signal peptide" evidence="2">
    <location>
        <begin position="1"/>
        <end position="27"/>
    </location>
</feature>
<evidence type="ECO:0000313" key="3">
    <source>
        <dbReference type="EMBL" id="WFP07737.1"/>
    </source>
</evidence>
<evidence type="ECO:0000256" key="1">
    <source>
        <dbReference type="ARBA" id="ARBA00006987"/>
    </source>
</evidence>
<evidence type="ECO:0000313" key="4">
    <source>
        <dbReference type="Proteomes" id="UP001214170"/>
    </source>
</evidence>
<name>A0ABY8GSF3_9BURK</name>
<dbReference type="SUPFAM" id="SSF53850">
    <property type="entry name" value="Periplasmic binding protein-like II"/>
    <property type="match status" value="1"/>
</dbReference>
<accession>A0ABY8GSF3</accession>
<dbReference type="PANTHER" id="PTHR42928">
    <property type="entry name" value="TRICARBOXYLATE-BINDING PROTEIN"/>
    <property type="match status" value="1"/>
</dbReference>
<reference evidence="3 4" key="1">
    <citation type="submission" date="2023-03" db="EMBL/GenBank/DDBJ databases">
        <title>Achromobacter spanius LIG8.</title>
        <authorList>
            <person name="Shrestha S."/>
        </authorList>
    </citation>
    <scope>NUCLEOTIDE SEQUENCE [LARGE SCALE GENOMIC DNA]</scope>
    <source>
        <strain evidence="3 4">LIG8</strain>
    </source>
</reference>
<dbReference type="Pfam" id="PF03401">
    <property type="entry name" value="TctC"/>
    <property type="match status" value="1"/>
</dbReference>
<evidence type="ECO:0000256" key="2">
    <source>
        <dbReference type="SAM" id="SignalP"/>
    </source>
</evidence>